<dbReference type="EMBL" id="PQVG01000001">
    <property type="protein sequence ID" value="POY41290.1"/>
    <property type="molecule type" value="Genomic_DNA"/>
</dbReference>
<keyword evidence="4" id="KW-1185">Reference proteome</keyword>
<proteinExistence type="predicted"/>
<dbReference type="AlphaFoldDB" id="A0A2S5AFF2"/>
<evidence type="ECO:0000256" key="1">
    <source>
        <dbReference type="SAM" id="Phobius"/>
    </source>
</evidence>
<evidence type="ECO:0000313" key="3">
    <source>
        <dbReference type="EMBL" id="POY41290.1"/>
    </source>
</evidence>
<organism evidence="3 4">
    <name type="scientific">Flavobacterium alvei</name>
    <dbReference type="NCBI Taxonomy" id="2080416"/>
    <lineage>
        <taxon>Bacteria</taxon>
        <taxon>Pseudomonadati</taxon>
        <taxon>Bacteroidota</taxon>
        <taxon>Flavobacteriia</taxon>
        <taxon>Flavobacteriales</taxon>
        <taxon>Flavobacteriaceae</taxon>
        <taxon>Flavobacterium</taxon>
    </lineage>
</organism>
<keyword evidence="2" id="KW-0732">Signal</keyword>
<dbReference type="Proteomes" id="UP000237310">
    <property type="component" value="Unassembled WGS sequence"/>
</dbReference>
<accession>A0A2S5AFF2</accession>
<evidence type="ECO:0000313" key="4">
    <source>
        <dbReference type="Proteomes" id="UP000237310"/>
    </source>
</evidence>
<evidence type="ECO:0000256" key="2">
    <source>
        <dbReference type="SAM" id="SignalP"/>
    </source>
</evidence>
<sequence length="66" mass="7333">MKKNKILLITILLFSNLIYCAEPGFDDDVVDTPAAPIDGWVYFVLATGVFYGLKKNILDTNPKIGK</sequence>
<protein>
    <submittedName>
        <fullName evidence="3">Uncharacterized protein</fullName>
    </submittedName>
</protein>
<reference evidence="3 4" key="1">
    <citation type="submission" date="2018-01" db="EMBL/GenBank/DDBJ databases">
        <authorList>
            <person name="Gaut B.S."/>
            <person name="Morton B.R."/>
            <person name="Clegg M.T."/>
            <person name="Duvall M.R."/>
        </authorList>
    </citation>
    <scope>NUCLEOTIDE SEQUENCE [LARGE SCALE GENOMIC DNA]</scope>
    <source>
        <strain evidence="3 4">HR-AY</strain>
    </source>
</reference>
<keyword evidence="1" id="KW-0472">Membrane</keyword>
<dbReference type="OrthoDB" id="1375681at2"/>
<gene>
    <name evidence="3" type="ORF">C3L50_01850</name>
</gene>
<feature type="signal peptide" evidence="2">
    <location>
        <begin position="1"/>
        <end position="20"/>
    </location>
</feature>
<feature type="transmembrane region" description="Helical" evidence="1">
    <location>
        <begin position="36"/>
        <end position="53"/>
    </location>
</feature>
<keyword evidence="1" id="KW-0812">Transmembrane</keyword>
<comment type="caution">
    <text evidence="3">The sequence shown here is derived from an EMBL/GenBank/DDBJ whole genome shotgun (WGS) entry which is preliminary data.</text>
</comment>
<feature type="chain" id="PRO_5015653307" evidence="2">
    <location>
        <begin position="21"/>
        <end position="66"/>
    </location>
</feature>
<dbReference type="RefSeq" id="WP_103804390.1">
    <property type="nucleotide sequence ID" value="NZ_PQVG01000001.1"/>
</dbReference>
<keyword evidence="1" id="KW-1133">Transmembrane helix</keyword>
<name>A0A2S5AFF2_9FLAO</name>